<gene>
    <name evidence="1" type="ORF">CH341_32385</name>
</gene>
<dbReference type="EMBL" id="NPEX01000842">
    <property type="protein sequence ID" value="RAI32021.1"/>
    <property type="molecule type" value="Genomic_DNA"/>
</dbReference>
<dbReference type="Proteomes" id="UP000249130">
    <property type="component" value="Unassembled WGS sequence"/>
</dbReference>
<dbReference type="AlphaFoldDB" id="A0A327K186"/>
<proteinExistence type="predicted"/>
<evidence type="ECO:0000313" key="1">
    <source>
        <dbReference type="EMBL" id="RAI32021.1"/>
    </source>
</evidence>
<sequence>MNTRHTVLIPPLHILFTDSCSRRFRFALDDEHSGLIAAIKLNINLHIQTPLPCLQKAAFDVLDEAADDQFKQCSAKIVCCPFNL</sequence>
<accession>A0A327K186</accession>
<feature type="non-terminal residue" evidence="1">
    <location>
        <position position="84"/>
    </location>
</feature>
<comment type="caution">
    <text evidence="1">The sequence shown here is derived from an EMBL/GenBank/DDBJ whole genome shotgun (WGS) entry which is preliminary data.</text>
</comment>
<reference evidence="1 2" key="1">
    <citation type="submission" date="2017-07" db="EMBL/GenBank/DDBJ databases">
        <title>Draft Genome Sequences of Select Purple Nonsulfur Bacteria.</title>
        <authorList>
            <person name="Lasarre B."/>
            <person name="Mckinlay J.B."/>
        </authorList>
    </citation>
    <scope>NUCLEOTIDE SEQUENCE [LARGE SCALE GENOMIC DNA]</scope>
    <source>
        <strain evidence="1 2">DSM 5909</strain>
    </source>
</reference>
<name>A0A327K186_9BRAD</name>
<keyword evidence="2" id="KW-1185">Reference proteome</keyword>
<organism evidence="1 2">
    <name type="scientific">Rhodoplanes roseus</name>
    <dbReference type="NCBI Taxonomy" id="29409"/>
    <lineage>
        <taxon>Bacteria</taxon>
        <taxon>Pseudomonadati</taxon>
        <taxon>Pseudomonadota</taxon>
        <taxon>Alphaproteobacteria</taxon>
        <taxon>Hyphomicrobiales</taxon>
        <taxon>Nitrobacteraceae</taxon>
        <taxon>Rhodoplanes</taxon>
    </lineage>
</organism>
<evidence type="ECO:0000313" key="2">
    <source>
        <dbReference type="Proteomes" id="UP000249130"/>
    </source>
</evidence>
<protein>
    <submittedName>
        <fullName evidence="1">Uncharacterized protein</fullName>
    </submittedName>
</protein>